<feature type="non-terminal residue" evidence="1">
    <location>
        <position position="1"/>
    </location>
</feature>
<reference evidence="1" key="1">
    <citation type="journal article" date="2014" name="Front. Microbiol.">
        <title>High frequency of phylogenetically diverse reductive dehalogenase-homologous genes in deep subseafloor sedimentary metagenomes.</title>
        <authorList>
            <person name="Kawai M."/>
            <person name="Futagami T."/>
            <person name="Toyoda A."/>
            <person name="Takaki Y."/>
            <person name="Nishi S."/>
            <person name="Hori S."/>
            <person name="Arai W."/>
            <person name="Tsubouchi T."/>
            <person name="Morono Y."/>
            <person name="Uchiyama I."/>
            <person name="Ito T."/>
            <person name="Fujiyama A."/>
            <person name="Inagaki F."/>
            <person name="Takami H."/>
        </authorList>
    </citation>
    <scope>NUCLEOTIDE SEQUENCE</scope>
    <source>
        <strain evidence="1">Expedition CK06-06</strain>
    </source>
</reference>
<organism evidence="1">
    <name type="scientific">marine sediment metagenome</name>
    <dbReference type="NCBI Taxonomy" id="412755"/>
    <lineage>
        <taxon>unclassified sequences</taxon>
        <taxon>metagenomes</taxon>
        <taxon>ecological metagenomes</taxon>
    </lineage>
</organism>
<feature type="non-terminal residue" evidence="1">
    <location>
        <position position="272"/>
    </location>
</feature>
<name>X0V5W8_9ZZZZ</name>
<dbReference type="EMBL" id="BARS01021052">
    <property type="protein sequence ID" value="GAG13460.1"/>
    <property type="molecule type" value="Genomic_DNA"/>
</dbReference>
<accession>X0V5W8</accession>
<gene>
    <name evidence="1" type="ORF">S01H1_33871</name>
</gene>
<evidence type="ECO:0000313" key="1">
    <source>
        <dbReference type="EMBL" id="GAG13460.1"/>
    </source>
</evidence>
<dbReference type="AlphaFoldDB" id="X0V5W8"/>
<sequence length="272" mass="30450">IYDAAVAAGIDPKLLQQEKDYFPLMLLDKASVQNPADILSLLTSRLEGKPAPDAGMLKQRQEGAAGEIELDAFSTMLNSMHKAESFIAMAPTATQVAAITGNTEFRRAFNRATYGQGVGILDRFVKHTVRDASGDPIRGYEKMIRYLRLNAKQYFMAAKVLSGVRATLSTVNAWTADPRVIGKWAKHMASLKGGVDWAKYNELKARAEGKSTYVKYRAWDKDFRRRYTGEDAKSFLVGKQRIDKPLMQLITYADKVTVVMNWNSLYDHALDN</sequence>
<protein>
    <submittedName>
        <fullName evidence="1">Uncharacterized protein</fullName>
    </submittedName>
</protein>
<proteinExistence type="predicted"/>
<comment type="caution">
    <text evidence="1">The sequence shown here is derived from an EMBL/GenBank/DDBJ whole genome shotgun (WGS) entry which is preliminary data.</text>
</comment>